<dbReference type="Proteomes" id="UP000503093">
    <property type="component" value="Segment"/>
</dbReference>
<evidence type="ECO:0000256" key="1">
    <source>
        <dbReference type="SAM" id="MobiDB-lite"/>
    </source>
</evidence>
<sequence>MGWLKRIMCSHVNQRGIYGDLINLTGGKRSVCMDCGKLLRTLPPQGNPPKRENEQRPQTGLDRVREAIDRDRGGPTPPPPAQGWA</sequence>
<gene>
    <name evidence="2" type="primary">49</name>
    <name evidence="2" type="ORF">SEA_SKOG_49</name>
</gene>
<accession>A0A6G6XJB6</accession>
<organism evidence="2 3">
    <name type="scientific">Gordonia phage Skog</name>
    <dbReference type="NCBI Taxonomy" id="2704033"/>
    <lineage>
        <taxon>Viruses</taxon>
        <taxon>Duplodnaviria</taxon>
        <taxon>Heunggongvirae</taxon>
        <taxon>Uroviricota</taxon>
        <taxon>Caudoviricetes</taxon>
        <taxon>Skogvirus</taxon>
        <taxon>Skogvirus Skog</taxon>
    </lineage>
</organism>
<name>A0A6G6XJB6_9CAUD</name>
<evidence type="ECO:0000313" key="3">
    <source>
        <dbReference type="Proteomes" id="UP000503093"/>
    </source>
</evidence>
<proteinExistence type="predicted"/>
<dbReference type="EMBL" id="MN908687">
    <property type="protein sequence ID" value="QIG58201.1"/>
    <property type="molecule type" value="Genomic_DNA"/>
</dbReference>
<dbReference type="GeneID" id="64766531"/>
<dbReference type="RefSeq" id="YP_010059299.1">
    <property type="nucleotide sequence ID" value="NC_054725.1"/>
</dbReference>
<feature type="region of interest" description="Disordered" evidence="1">
    <location>
        <begin position="40"/>
        <end position="85"/>
    </location>
</feature>
<protein>
    <submittedName>
        <fullName evidence="2">Uncharacterized protein</fullName>
    </submittedName>
</protein>
<evidence type="ECO:0000313" key="2">
    <source>
        <dbReference type="EMBL" id="QIG58201.1"/>
    </source>
</evidence>
<keyword evidence="3" id="KW-1185">Reference proteome</keyword>
<reference evidence="2 3" key="1">
    <citation type="submission" date="2020-01" db="EMBL/GenBank/DDBJ databases">
        <authorList>
            <person name="Alvaro L.E."/>
            <person name="Baker K.N."/>
            <person name="Baxter I.S."/>
            <person name="Brown M.R."/>
            <person name="Driscoll K.D."/>
            <person name="Elrubaie J.M."/>
            <person name="Feith S.L."/>
            <person name="Indihar D.F."/>
            <person name="Knoch V.T."/>
            <person name="Koirtyohann K.M."/>
            <person name="Kratz M.A."/>
            <person name="Lear A.H."/>
            <person name="Lindblom K.E."/>
            <person name="Marcus E.R."/>
            <person name="Murphy M.E."/>
            <person name="Sensor R."/>
            <person name="Sherman S.J."/>
            <person name="Swift V.R."/>
            <person name="White K.E."/>
            <person name="Wills S.J."/>
            <person name="Gatt S.M."/>
            <person name="Lohbauer S.A."/>
            <person name="Power T.R."/>
            <person name="Rosales K.A."/>
            <person name="Sisson B.M."/>
            <person name="Isern S."/>
            <person name="Michael S.F."/>
            <person name="Sunnen C.N."/>
            <person name="Garlena R.A."/>
            <person name="Russell D.A."/>
            <person name="Pope W.H."/>
            <person name="Jacobs-Sera D."/>
            <person name="Hatfull G.F."/>
        </authorList>
    </citation>
    <scope>NUCLEOTIDE SEQUENCE [LARGE SCALE GENOMIC DNA]</scope>
</reference>
<feature type="compositionally biased region" description="Basic and acidic residues" evidence="1">
    <location>
        <begin position="62"/>
        <end position="73"/>
    </location>
</feature>
<feature type="compositionally biased region" description="Pro residues" evidence="1">
    <location>
        <begin position="75"/>
        <end position="85"/>
    </location>
</feature>
<dbReference type="KEGG" id="vg:64766531"/>